<dbReference type="InterPro" id="IPR022091">
    <property type="entry name" value="TMF_TATA-bd"/>
</dbReference>
<sequence>MSFRKKVDLDNDIWEDVSTKAHSSKESSSLENPTESLEGQFVSSYAGSPTLVDKEVSSSPMIRTTTLETENEVSTSHSLSVIGEERGVVSSNDPWSEQSVELLREQLRSLSEVNHQLSKRLEEESERASASESGRVELASKVAMLEKKLAAVVKERESLKRERTTKNTDVELLKEKDAQIEQILEEGEKLSKKILEKEQYIKKIRSKVQELEKDKESQKNKIQELEGRIQKLNARCSTLENSEKSLQEALCEKEQKLKENMESVQKLEETEATLSVMKQELEDWKKRYQQDLESKEKEWRQQAESLLNSVAMEASRKQKGLEQEIELLRSRVDEVLASASSKEDEWKQQLEQYQRRCRDLEEQLESYSLSSPKADQLRTTEMEQFHKHYAELLQQSRVVEDSLYEKLKLAHSEKSQIETECNSLKKEISCLHHEKKAIEEREQEEAARIQQLITERDRLLTELENVKQEFHSSRQSFEDLIQQYRFEISDLKSSLYAERQWKHSQKSKNAALVNSSVQTTDLVVARQKRDIFEQHHYNPQERVDKASVYARSSDAVKELEGMNFNAYSFERLKFLVRQLFGDMEMLHEAFNHLEGEHQHTIDQLNQYKEYKELYDEQKERMSALQRELEELKVRYSATLEILGERDEKVHELESDVEDLKTAYRDQINYLLSKLNVQQ</sequence>
<protein>
    <recommendedName>
        <fullName evidence="6">TATA element modulatory factor 1 TATA binding domain-containing protein</fullName>
    </recommendedName>
</protein>
<dbReference type="eggNOG" id="KOG4673">
    <property type="taxonomic scope" value="Eukaryota"/>
</dbReference>
<proteinExistence type="predicted"/>
<evidence type="ECO:0000256" key="1">
    <source>
        <dbReference type="ARBA" id="ARBA00004555"/>
    </source>
</evidence>
<dbReference type="Pfam" id="PF12329">
    <property type="entry name" value="TMF_DNA_bd"/>
    <property type="match status" value="1"/>
</dbReference>
<dbReference type="KEGG" id="gsl:Gasu_50340"/>
<evidence type="ECO:0000256" key="4">
    <source>
        <dbReference type="SAM" id="Coils"/>
    </source>
</evidence>
<dbReference type="GO" id="GO:0005783">
    <property type="term" value="C:endoplasmic reticulum"/>
    <property type="evidence" value="ECO:0007669"/>
    <property type="project" value="TreeGrafter"/>
</dbReference>
<evidence type="ECO:0000313" key="7">
    <source>
        <dbReference type="EMBL" id="EME27442.1"/>
    </source>
</evidence>
<evidence type="ECO:0000313" key="8">
    <source>
        <dbReference type="Proteomes" id="UP000030680"/>
    </source>
</evidence>
<organism evidence="7 8">
    <name type="scientific">Galdieria sulphuraria</name>
    <name type="common">Red alga</name>
    <dbReference type="NCBI Taxonomy" id="130081"/>
    <lineage>
        <taxon>Eukaryota</taxon>
        <taxon>Rhodophyta</taxon>
        <taxon>Bangiophyceae</taxon>
        <taxon>Galdieriales</taxon>
        <taxon>Galdieriaceae</taxon>
        <taxon>Galdieria</taxon>
    </lineage>
</organism>
<dbReference type="Pfam" id="PF12325">
    <property type="entry name" value="TMF_TATA_bd"/>
    <property type="match status" value="1"/>
</dbReference>
<dbReference type="GO" id="GO:0005794">
    <property type="term" value="C:Golgi apparatus"/>
    <property type="evidence" value="ECO:0007669"/>
    <property type="project" value="UniProtKB-SubCell"/>
</dbReference>
<feature type="region of interest" description="Disordered" evidence="5">
    <location>
        <begin position="1"/>
        <end position="42"/>
    </location>
</feature>
<evidence type="ECO:0000259" key="6">
    <source>
        <dbReference type="Pfam" id="PF12325"/>
    </source>
</evidence>
<dbReference type="PANTHER" id="PTHR46515">
    <property type="entry name" value="TATA ELEMENT MODULATORY FACTOR TMF1"/>
    <property type="match status" value="1"/>
</dbReference>
<dbReference type="RefSeq" id="XP_005703962.1">
    <property type="nucleotide sequence ID" value="XM_005703905.1"/>
</dbReference>
<feature type="domain" description="TATA element modulatory factor 1 TATA binding" evidence="6">
    <location>
        <begin position="562"/>
        <end position="669"/>
    </location>
</feature>
<dbReference type="GeneID" id="17086350"/>
<feature type="coiled-coil region" evidence="4">
    <location>
        <begin position="607"/>
        <end position="641"/>
    </location>
</feature>
<name>M2XC20_GALSU</name>
<accession>M2XC20</accession>
<comment type="subcellular location">
    <subcellularLocation>
        <location evidence="1">Golgi apparatus</location>
    </subcellularLocation>
</comment>
<evidence type="ECO:0000256" key="2">
    <source>
        <dbReference type="ARBA" id="ARBA00023034"/>
    </source>
</evidence>
<evidence type="ECO:0000256" key="3">
    <source>
        <dbReference type="ARBA" id="ARBA00023054"/>
    </source>
</evidence>
<dbReference type="InterPro" id="IPR052602">
    <property type="entry name" value="Growth_transcription_reg"/>
</dbReference>
<dbReference type="Gramene" id="EME27442">
    <property type="protein sequence ID" value="EME27442"/>
    <property type="gene ID" value="Gasu_50340"/>
</dbReference>
<dbReference type="OrthoDB" id="1715601at2759"/>
<dbReference type="PANTHER" id="PTHR46515:SF1">
    <property type="entry name" value="TATA ELEMENT MODULATORY FACTOR"/>
    <property type="match status" value="1"/>
</dbReference>
<dbReference type="InterPro" id="IPR022092">
    <property type="entry name" value="TMF_DNA-bd"/>
</dbReference>
<evidence type="ECO:0000256" key="5">
    <source>
        <dbReference type="SAM" id="MobiDB-lite"/>
    </source>
</evidence>
<feature type="compositionally biased region" description="Polar residues" evidence="5">
    <location>
        <begin position="30"/>
        <end position="42"/>
    </location>
</feature>
<dbReference type="AlphaFoldDB" id="M2XC20"/>
<dbReference type="EMBL" id="KB454532">
    <property type="protein sequence ID" value="EME27442.1"/>
    <property type="molecule type" value="Genomic_DNA"/>
</dbReference>
<dbReference type="STRING" id="130081.M2XC20"/>
<reference evidence="8" key="1">
    <citation type="journal article" date="2013" name="Science">
        <title>Gene transfer from bacteria and archaea facilitated evolution of an extremophilic eukaryote.</title>
        <authorList>
            <person name="Schonknecht G."/>
            <person name="Chen W.H."/>
            <person name="Ternes C.M."/>
            <person name="Barbier G.G."/>
            <person name="Shrestha R.P."/>
            <person name="Stanke M."/>
            <person name="Brautigam A."/>
            <person name="Baker B.J."/>
            <person name="Banfield J.F."/>
            <person name="Garavito R.M."/>
            <person name="Carr K."/>
            <person name="Wilkerson C."/>
            <person name="Rensing S.A."/>
            <person name="Gagneul D."/>
            <person name="Dickenson N.E."/>
            <person name="Oesterhelt C."/>
            <person name="Lercher M.J."/>
            <person name="Weber A.P."/>
        </authorList>
    </citation>
    <scope>NUCLEOTIDE SEQUENCE [LARGE SCALE GENOMIC DNA]</scope>
    <source>
        <strain evidence="8">074W</strain>
    </source>
</reference>
<gene>
    <name evidence="7" type="ORF">Gasu_50340</name>
</gene>
<keyword evidence="2" id="KW-0333">Golgi apparatus</keyword>
<feature type="coiled-coil region" evidence="4">
    <location>
        <begin position="100"/>
        <end position="370"/>
    </location>
</feature>
<keyword evidence="3 4" id="KW-0175">Coiled coil</keyword>
<dbReference type="Proteomes" id="UP000030680">
    <property type="component" value="Unassembled WGS sequence"/>
</dbReference>
<keyword evidence="8" id="KW-1185">Reference proteome</keyword>
<feature type="coiled-coil region" evidence="4">
    <location>
        <begin position="407"/>
        <end position="469"/>
    </location>
</feature>
<dbReference type="OMA" id="QEYAKHE"/>